<organism evidence="1 2">
    <name type="scientific">Ajellomyces capsulatus</name>
    <name type="common">Darling's disease fungus</name>
    <name type="synonym">Histoplasma capsulatum</name>
    <dbReference type="NCBI Taxonomy" id="5037"/>
    <lineage>
        <taxon>Eukaryota</taxon>
        <taxon>Fungi</taxon>
        <taxon>Dikarya</taxon>
        <taxon>Ascomycota</taxon>
        <taxon>Pezizomycotina</taxon>
        <taxon>Eurotiomycetes</taxon>
        <taxon>Eurotiomycetidae</taxon>
        <taxon>Onygenales</taxon>
        <taxon>Ajellomycetaceae</taxon>
        <taxon>Histoplasma</taxon>
    </lineage>
</organism>
<evidence type="ECO:0000313" key="1">
    <source>
        <dbReference type="EMBL" id="KAG5298865.1"/>
    </source>
</evidence>
<dbReference type="VEuPathDB" id="FungiDB:I7I52_08979"/>
<dbReference type="Proteomes" id="UP000670092">
    <property type="component" value="Unassembled WGS sequence"/>
</dbReference>
<dbReference type="AlphaFoldDB" id="A0A8H8D266"/>
<name>A0A8H8D266_AJECA</name>
<accession>A0A8H8D266</accession>
<proteinExistence type="predicted"/>
<protein>
    <submittedName>
        <fullName evidence="1">Uncharacterized protein</fullName>
    </submittedName>
</protein>
<evidence type="ECO:0000313" key="2">
    <source>
        <dbReference type="Proteomes" id="UP000670092"/>
    </source>
</evidence>
<sequence length="71" mass="8104">MPYLPMKNAQTFSTKVYHFHRWRSKSGNCGESCPKTKRKSPKHAPSALGKIIKLLLLSTKSRKITTDMLDI</sequence>
<reference evidence="1 2" key="1">
    <citation type="submission" date="2021-01" db="EMBL/GenBank/DDBJ databases">
        <title>Chromosome-level genome assembly of a human fungal pathogen reveals clustering of transcriptionally co-regulated genes.</title>
        <authorList>
            <person name="Voorhies M."/>
            <person name="Cohen S."/>
            <person name="Shea T.P."/>
            <person name="Petrus S."/>
            <person name="Munoz J.F."/>
            <person name="Poplawski S."/>
            <person name="Goldman W.E."/>
            <person name="Michael T."/>
            <person name="Cuomo C.A."/>
            <person name="Sil A."/>
            <person name="Beyhan S."/>
        </authorList>
    </citation>
    <scope>NUCLEOTIDE SEQUENCE [LARGE SCALE GENOMIC DNA]</scope>
    <source>
        <strain evidence="1 2">G184AR</strain>
    </source>
</reference>
<comment type="caution">
    <text evidence="1">The sequence shown here is derived from an EMBL/GenBank/DDBJ whole genome shotgun (WGS) entry which is preliminary data.</text>
</comment>
<dbReference type="EMBL" id="JAEVHI010000002">
    <property type="protein sequence ID" value="KAG5298865.1"/>
    <property type="molecule type" value="Genomic_DNA"/>
</dbReference>
<gene>
    <name evidence="1" type="ORF">I7I52_08979</name>
</gene>